<keyword evidence="1" id="KW-1133">Transmembrane helix</keyword>
<name>A0A2W5Z6C2_9BACT</name>
<accession>A0A2W5Z6C2</accession>
<organism evidence="2 3">
    <name type="scientific">Candidatus Aeolococcus gillhamiae</name>
    <dbReference type="NCBI Taxonomy" id="3127015"/>
    <lineage>
        <taxon>Bacteria</taxon>
        <taxon>Bacillati</taxon>
        <taxon>Candidatus Dormiibacterota</taxon>
        <taxon>Candidatus Dormibacteria</taxon>
        <taxon>Candidatus Aeolococcales</taxon>
        <taxon>Candidatus Aeolococcaceae</taxon>
        <taxon>Candidatus Aeolococcus</taxon>
    </lineage>
</organism>
<comment type="caution">
    <text evidence="2">The sequence shown here is derived from an EMBL/GenBank/DDBJ whole genome shotgun (WGS) entry which is preliminary data.</text>
</comment>
<dbReference type="AlphaFoldDB" id="A0A2W5Z6C2"/>
<evidence type="ECO:0000313" key="2">
    <source>
        <dbReference type="EMBL" id="PZR80853.1"/>
    </source>
</evidence>
<keyword evidence="1" id="KW-0472">Membrane</keyword>
<gene>
    <name evidence="2" type="ORF">DLM65_07280</name>
</gene>
<feature type="transmembrane region" description="Helical" evidence="1">
    <location>
        <begin position="151"/>
        <end position="170"/>
    </location>
</feature>
<keyword evidence="1" id="KW-0812">Transmembrane</keyword>
<reference evidence="2 3" key="1">
    <citation type="journal article" date="2017" name="Nature">
        <title>Atmospheric trace gases support primary production in Antarctic desert surface soil.</title>
        <authorList>
            <person name="Ji M."/>
            <person name="Greening C."/>
            <person name="Vanwonterghem I."/>
            <person name="Carere C.R."/>
            <person name="Bay S.K."/>
            <person name="Steen J.A."/>
            <person name="Montgomery K."/>
            <person name="Lines T."/>
            <person name="Beardall J."/>
            <person name="van Dorst J."/>
            <person name="Snape I."/>
            <person name="Stott M.B."/>
            <person name="Hugenholtz P."/>
            <person name="Ferrari B.C."/>
        </authorList>
    </citation>
    <scope>NUCLEOTIDE SEQUENCE [LARGE SCALE GENOMIC DNA]</scope>
    <source>
        <strain evidence="2">RRmetagenome_bin12</strain>
    </source>
</reference>
<proteinExistence type="predicted"/>
<evidence type="ECO:0000313" key="3">
    <source>
        <dbReference type="Proteomes" id="UP000248724"/>
    </source>
</evidence>
<protein>
    <submittedName>
        <fullName evidence="2">Uncharacterized protein</fullName>
    </submittedName>
</protein>
<sequence length="171" mass="18824">MQVTPYSFSSPKMRRSMRVLAGRCFAMMHQCRHATVGWQPSGVRHAMFDKAAPRQTPHRMVHLRTMPNAFGARVVAARLGADGIPTQLRGNLDGPYPFGGVSVWVTEHDAEEASELLLADEVEAAFVPHPDDEEPCQSRRVVAFGMTRRQLLAAGGLVVALWAGLFARLMA</sequence>
<evidence type="ECO:0000256" key="1">
    <source>
        <dbReference type="SAM" id="Phobius"/>
    </source>
</evidence>
<dbReference type="Proteomes" id="UP000248724">
    <property type="component" value="Unassembled WGS sequence"/>
</dbReference>
<dbReference type="EMBL" id="QHBU01000132">
    <property type="protein sequence ID" value="PZR80853.1"/>
    <property type="molecule type" value="Genomic_DNA"/>
</dbReference>